<dbReference type="EMBL" id="UOFO01000002">
    <property type="protein sequence ID" value="VAW83171.1"/>
    <property type="molecule type" value="Genomic_DNA"/>
</dbReference>
<accession>A0A3B0YUS4</accession>
<dbReference type="InterPro" id="IPR001017">
    <property type="entry name" value="DH_E1"/>
</dbReference>
<reference evidence="3" key="1">
    <citation type="submission" date="2018-06" db="EMBL/GenBank/DDBJ databases">
        <authorList>
            <person name="Zhirakovskaya E."/>
        </authorList>
    </citation>
    <scope>NUCLEOTIDE SEQUENCE</scope>
</reference>
<feature type="domain" description="Dehydrogenase E1 component" evidence="2">
    <location>
        <begin position="39"/>
        <end position="328"/>
    </location>
</feature>
<dbReference type="GO" id="GO:0003863">
    <property type="term" value="F:branched-chain 2-oxo acid dehydrogenase activity"/>
    <property type="evidence" value="ECO:0007669"/>
    <property type="project" value="UniProtKB-EC"/>
</dbReference>
<dbReference type="SUPFAM" id="SSF52518">
    <property type="entry name" value="Thiamin diphosphate-binding fold (THDP-binding)"/>
    <property type="match status" value="1"/>
</dbReference>
<dbReference type="EC" id="1.2.4.4" evidence="3"/>
<dbReference type="Pfam" id="PF00676">
    <property type="entry name" value="E1_dh"/>
    <property type="match status" value="1"/>
</dbReference>
<dbReference type="GO" id="GO:0009083">
    <property type="term" value="P:branched-chain amino acid catabolic process"/>
    <property type="evidence" value="ECO:0007669"/>
    <property type="project" value="TreeGrafter"/>
</dbReference>
<evidence type="ECO:0000256" key="1">
    <source>
        <dbReference type="ARBA" id="ARBA00023002"/>
    </source>
</evidence>
<organism evidence="3">
    <name type="scientific">hydrothermal vent metagenome</name>
    <dbReference type="NCBI Taxonomy" id="652676"/>
    <lineage>
        <taxon>unclassified sequences</taxon>
        <taxon>metagenomes</taxon>
        <taxon>ecological metagenomes</taxon>
    </lineage>
</organism>
<evidence type="ECO:0000259" key="2">
    <source>
        <dbReference type="Pfam" id="PF00676"/>
    </source>
</evidence>
<dbReference type="PANTHER" id="PTHR43380:SF1">
    <property type="entry name" value="2-OXOISOVALERATE DEHYDROGENASE SUBUNIT ALPHA, MITOCHONDRIAL"/>
    <property type="match status" value="1"/>
</dbReference>
<dbReference type="InterPro" id="IPR029061">
    <property type="entry name" value="THDP-binding"/>
</dbReference>
<dbReference type="NCBIfam" id="TIGR03181">
    <property type="entry name" value="PDH_E1_alph_x"/>
    <property type="match status" value="1"/>
</dbReference>
<keyword evidence="1 3" id="KW-0560">Oxidoreductase</keyword>
<sequence length="358" mass="40087">MKETASFTIGYSQILNEQSRPVAQLPEFAQDFNQLIAMYRSMLLTRTFDKKAIALQRTGQLGTYPSSLGQEAISVALATAMHKDDVLFPYYREYGAQFLRGVDMSEMLLYWGGDERGMNYKNQAHDFPICVPIASHGPHAVGVAYAIKHRKEQRVAVYVLGDGATSKGDFYESINAAGTWQLPMIIVVNNNQWAISTPRSEQTACATIAQKAIAGGIAGEQVDGNDIIALRARFEEALNKARSGGGATLIEALTYRLCDHTTADDASRYRNDEEVEQAWKIEPIARLRNYLSSENHWNPDKEETLQQECSQLVEAAVKRYLNTPAQAPETMFDFMFETPTNELLQQQKQVAERNKQNA</sequence>
<gene>
    <name evidence="3" type="ORF">MNBD_GAMMA16-461</name>
</gene>
<name>A0A3B0YUS4_9ZZZZ</name>
<protein>
    <submittedName>
        <fullName evidence="3">Branched-chain alpha-keto acid dehydrogenase, E1 component, alpha subunit</fullName>
        <ecNumber evidence="3">1.2.4.4</ecNumber>
    </submittedName>
</protein>
<dbReference type="InterPro" id="IPR050771">
    <property type="entry name" value="Alpha-ketoacid_DH_E1_comp"/>
</dbReference>
<dbReference type="AlphaFoldDB" id="A0A3B0YUS4"/>
<dbReference type="CDD" id="cd02000">
    <property type="entry name" value="TPP_E1_PDC_ADC_BCADC"/>
    <property type="match status" value="1"/>
</dbReference>
<dbReference type="InterPro" id="IPR017596">
    <property type="entry name" value="PdhA/BkdA"/>
</dbReference>
<proteinExistence type="predicted"/>
<evidence type="ECO:0000313" key="3">
    <source>
        <dbReference type="EMBL" id="VAW83171.1"/>
    </source>
</evidence>
<dbReference type="Gene3D" id="3.40.50.970">
    <property type="match status" value="1"/>
</dbReference>
<dbReference type="PANTHER" id="PTHR43380">
    <property type="entry name" value="2-OXOISOVALERATE DEHYDROGENASE SUBUNIT ALPHA, MITOCHONDRIAL"/>
    <property type="match status" value="1"/>
</dbReference>